<gene>
    <name evidence="3" type="ORF">HNP25_003591</name>
</gene>
<feature type="domain" description="SbsA Ig-like" evidence="2">
    <location>
        <begin position="35"/>
        <end position="134"/>
    </location>
</feature>
<reference evidence="3 4" key="1">
    <citation type="submission" date="2020-08" db="EMBL/GenBank/DDBJ databases">
        <title>Functional genomics of gut bacteria from endangered species of beetles.</title>
        <authorList>
            <person name="Carlos-Shanley C."/>
        </authorList>
    </citation>
    <scope>NUCLEOTIDE SEQUENCE [LARGE SCALE GENOMIC DNA]</scope>
    <source>
        <strain evidence="3 4">S00070</strain>
    </source>
</reference>
<name>A0A841EZJ0_9BACT</name>
<protein>
    <recommendedName>
        <fullName evidence="2">SbsA Ig-like domain-containing protein</fullName>
    </recommendedName>
</protein>
<dbReference type="Proteomes" id="UP000524404">
    <property type="component" value="Unassembled WGS sequence"/>
</dbReference>
<keyword evidence="1" id="KW-0732">Signal</keyword>
<evidence type="ECO:0000313" key="4">
    <source>
        <dbReference type="Proteomes" id="UP000524404"/>
    </source>
</evidence>
<evidence type="ECO:0000259" key="2">
    <source>
        <dbReference type="Pfam" id="PF13205"/>
    </source>
</evidence>
<dbReference type="EMBL" id="JACHKT010000032">
    <property type="protein sequence ID" value="MBB6004921.1"/>
    <property type="molecule type" value="Genomic_DNA"/>
</dbReference>
<dbReference type="SUPFAM" id="SSF49452">
    <property type="entry name" value="Starch-binding domain-like"/>
    <property type="match status" value="1"/>
</dbReference>
<dbReference type="InterPro" id="IPR032812">
    <property type="entry name" value="SbsA_Ig"/>
</dbReference>
<organism evidence="3 4">
    <name type="scientific">Arcicella rosea</name>
    <dbReference type="NCBI Taxonomy" id="502909"/>
    <lineage>
        <taxon>Bacteria</taxon>
        <taxon>Pseudomonadati</taxon>
        <taxon>Bacteroidota</taxon>
        <taxon>Cytophagia</taxon>
        <taxon>Cytophagales</taxon>
        <taxon>Flectobacillaceae</taxon>
        <taxon>Arcicella</taxon>
    </lineage>
</organism>
<sequence>MKVKNLVLISFLSFILIEMLFSCAQIVAPTGGKKDTLSPVIVKTFPNNQAINFSGRLVQVEFNEYVSIDNIQQQLLITPNIEGTYESKALPKGVRLTFDKPFKPNTTYSLNFRNAIKDITERNIAKNIRLVFSTGNIIDSMSVSGKVFNPLTNKPVLDINVGLYNYTDTLNPKKVKPYYFTKTDSSGVFKIENVASGKYRFFAITDANSNLLYEEAKEMIGFVKDTIDLKSNLSNLEINIAKMDKSPNKVFKTRNTSGYYYIEYNRGIKNVKIDFLGRKDTLAYQQIDAKNLRIYNTINNSADTVKVKISVTDSLDRIFTHDQKIKFRVKGKKDESIKEEFSFKVSPSNNEDIDLKDVGYTINFTKSIIKYDLNKIEIMNDTLIKVPITEKDIKWNQDKTKLIIQKDDKNPKEFVRVRLQKEAFISLENDTTSKYEANHPIRDPENYGIIEGEVKNPNKKHFFIELMNERNEVVRKVDNLLKYEFAFLKAGIYYLRLIVDENQNARWDEGDIQTNTLPEKIIYNPNKIKLKQNFVLSGNDFTID</sequence>
<comment type="caution">
    <text evidence="3">The sequence shown here is derived from an EMBL/GenBank/DDBJ whole genome shotgun (WGS) entry which is preliminary data.</text>
</comment>
<dbReference type="AlphaFoldDB" id="A0A841EZJ0"/>
<dbReference type="InterPro" id="IPR013784">
    <property type="entry name" value="Carb-bd-like_fold"/>
</dbReference>
<proteinExistence type="predicted"/>
<dbReference type="GO" id="GO:0030246">
    <property type="term" value="F:carbohydrate binding"/>
    <property type="evidence" value="ECO:0007669"/>
    <property type="project" value="InterPro"/>
</dbReference>
<dbReference type="RefSeq" id="WP_184136278.1">
    <property type="nucleotide sequence ID" value="NZ_JACHKT010000032.1"/>
</dbReference>
<evidence type="ECO:0000313" key="3">
    <source>
        <dbReference type="EMBL" id="MBB6004921.1"/>
    </source>
</evidence>
<evidence type="ECO:0000256" key="1">
    <source>
        <dbReference type="ARBA" id="ARBA00022729"/>
    </source>
</evidence>
<dbReference type="Pfam" id="PF13205">
    <property type="entry name" value="Big_5"/>
    <property type="match status" value="1"/>
</dbReference>
<accession>A0A841EZJ0</accession>
<keyword evidence="4" id="KW-1185">Reference proteome</keyword>